<feature type="chain" id="PRO_5028058725" evidence="1">
    <location>
        <begin position="21"/>
        <end position="105"/>
    </location>
</feature>
<reference evidence="2" key="1">
    <citation type="submission" date="2025-08" db="UniProtKB">
        <authorList>
            <consortium name="RefSeq"/>
        </authorList>
    </citation>
    <scope>IDENTIFICATION</scope>
    <source>
        <tissue evidence="2">Whole insect</tissue>
    </source>
</reference>
<name>A0A6P7H9T8_DIAVI</name>
<dbReference type="InParanoid" id="A0A6P7H9T8"/>
<protein>
    <submittedName>
        <fullName evidence="2">Uncharacterized protein LOC114346070</fullName>
    </submittedName>
</protein>
<sequence length="105" mass="12417">MVVNLQFVFLFLMCWHFCGAQPSNSNPPVCPTEDKTEILDFPKCCLPRKQTWYVSMTSRQCGNISEKDIHNFYHYFYESNITHINSNRIVFDPRFYPQLLLNCSP</sequence>
<keyword evidence="1" id="KW-0732">Signal</keyword>
<evidence type="ECO:0000256" key="1">
    <source>
        <dbReference type="SAM" id="SignalP"/>
    </source>
</evidence>
<accession>A0A6P7H9T8</accession>
<gene>
    <name evidence="2" type="primary">LOC114346070</name>
</gene>
<proteinExistence type="predicted"/>
<dbReference type="RefSeq" id="XP_028152665.1">
    <property type="nucleotide sequence ID" value="XM_028296864.1"/>
</dbReference>
<organism evidence="2">
    <name type="scientific">Diabrotica virgifera virgifera</name>
    <name type="common">western corn rootworm</name>
    <dbReference type="NCBI Taxonomy" id="50390"/>
    <lineage>
        <taxon>Eukaryota</taxon>
        <taxon>Metazoa</taxon>
        <taxon>Ecdysozoa</taxon>
        <taxon>Arthropoda</taxon>
        <taxon>Hexapoda</taxon>
        <taxon>Insecta</taxon>
        <taxon>Pterygota</taxon>
        <taxon>Neoptera</taxon>
        <taxon>Endopterygota</taxon>
        <taxon>Coleoptera</taxon>
        <taxon>Polyphaga</taxon>
        <taxon>Cucujiformia</taxon>
        <taxon>Chrysomeloidea</taxon>
        <taxon>Chrysomelidae</taxon>
        <taxon>Galerucinae</taxon>
        <taxon>Diabroticina</taxon>
        <taxon>Diabroticites</taxon>
        <taxon>Diabrotica</taxon>
    </lineage>
</organism>
<dbReference type="AlphaFoldDB" id="A0A6P7H9T8"/>
<feature type="signal peptide" evidence="1">
    <location>
        <begin position="1"/>
        <end position="20"/>
    </location>
</feature>
<evidence type="ECO:0000313" key="2">
    <source>
        <dbReference type="RefSeq" id="XP_028152665.1"/>
    </source>
</evidence>